<name>A0A2P2LU89_RHIMU</name>
<accession>A0A2P2LU89</accession>
<reference evidence="2" key="1">
    <citation type="submission" date="2018-02" db="EMBL/GenBank/DDBJ databases">
        <title>Rhizophora mucronata_Transcriptome.</title>
        <authorList>
            <person name="Meera S.P."/>
            <person name="Sreeshan A."/>
            <person name="Augustine A."/>
        </authorList>
    </citation>
    <scope>NUCLEOTIDE SEQUENCE</scope>
    <source>
        <tissue evidence="2">Leaf</tissue>
    </source>
</reference>
<keyword evidence="1" id="KW-1133">Transmembrane helix</keyword>
<dbReference type="EMBL" id="GGEC01041037">
    <property type="protein sequence ID" value="MBX21521.1"/>
    <property type="molecule type" value="Transcribed_RNA"/>
</dbReference>
<evidence type="ECO:0000256" key="1">
    <source>
        <dbReference type="SAM" id="Phobius"/>
    </source>
</evidence>
<evidence type="ECO:0000313" key="2">
    <source>
        <dbReference type="EMBL" id="MBX21521.1"/>
    </source>
</evidence>
<keyword evidence="1" id="KW-0812">Transmembrane</keyword>
<proteinExistence type="predicted"/>
<feature type="transmembrane region" description="Helical" evidence="1">
    <location>
        <begin position="9"/>
        <end position="26"/>
    </location>
</feature>
<dbReference type="AlphaFoldDB" id="A0A2P2LU89"/>
<sequence length="29" mass="3243">MASNGVCRLGRLLGLVGFAFSFPFRLKVW</sequence>
<protein>
    <submittedName>
        <fullName evidence="2">Uncharacterized protein MANES_15G047300</fullName>
    </submittedName>
</protein>
<organism evidence="2">
    <name type="scientific">Rhizophora mucronata</name>
    <name type="common">Asiatic mangrove</name>
    <dbReference type="NCBI Taxonomy" id="61149"/>
    <lineage>
        <taxon>Eukaryota</taxon>
        <taxon>Viridiplantae</taxon>
        <taxon>Streptophyta</taxon>
        <taxon>Embryophyta</taxon>
        <taxon>Tracheophyta</taxon>
        <taxon>Spermatophyta</taxon>
        <taxon>Magnoliopsida</taxon>
        <taxon>eudicotyledons</taxon>
        <taxon>Gunneridae</taxon>
        <taxon>Pentapetalae</taxon>
        <taxon>rosids</taxon>
        <taxon>fabids</taxon>
        <taxon>Malpighiales</taxon>
        <taxon>Rhizophoraceae</taxon>
        <taxon>Rhizophora</taxon>
    </lineage>
</organism>
<keyword evidence="1" id="KW-0472">Membrane</keyword>